<accession>A0ABP7F0X2</accession>
<gene>
    <name evidence="2" type="ORF">GCM10023082_26640</name>
</gene>
<dbReference type="EMBL" id="BAABEP010000014">
    <property type="protein sequence ID" value="GAA3727337.1"/>
    <property type="molecule type" value="Genomic_DNA"/>
</dbReference>
<keyword evidence="3" id="KW-1185">Reference proteome</keyword>
<feature type="compositionally biased region" description="Basic and acidic residues" evidence="1">
    <location>
        <begin position="96"/>
        <end position="107"/>
    </location>
</feature>
<evidence type="ECO:0000313" key="2">
    <source>
        <dbReference type="EMBL" id="GAA3727337.1"/>
    </source>
</evidence>
<comment type="caution">
    <text evidence="2">The sequence shown here is derived from an EMBL/GenBank/DDBJ whole genome shotgun (WGS) entry which is preliminary data.</text>
</comment>
<sequence length="134" mass="14005">MPAPLPWPDVEELLGAWLRSRPALAGVRVANEVPADLAGALPLLVVRIVPGGGDDRVSDIASVDVEAFAADRAAMWQLAELARRQLLAAAGAGGDPRIDTVDTDARPGEVPYGNPAVRRAIATYSVTCRARTAA</sequence>
<organism evidence="2 3">
    <name type="scientific">Streptomyces tremellae</name>
    <dbReference type="NCBI Taxonomy" id="1124239"/>
    <lineage>
        <taxon>Bacteria</taxon>
        <taxon>Bacillati</taxon>
        <taxon>Actinomycetota</taxon>
        <taxon>Actinomycetes</taxon>
        <taxon>Kitasatosporales</taxon>
        <taxon>Streptomycetaceae</taxon>
        <taxon>Streptomyces</taxon>
    </lineage>
</organism>
<evidence type="ECO:0008006" key="4">
    <source>
        <dbReference type="Google" id="ProtNLM"/>
    </source>
</evidence>
<evidence type="ECO:0000256" key="1">
    <source>
        <dbReference type="SAM" id="MobiDB-lite"/>
    </source>
</evidence>
<name>A0ABP7F0X2_9ACTN</name>
<protein>
    <recommendedName>
        <fullName evidence="4">Tail terminator</fullName>
    </recommendedName>
</protein>
<reference evidence="3" key="1">
    <citation type="journal article" date="2019" name="Int. J. Syst. Evol. Microbiol.">
        <title>The Global Catalogue of Microorganisms (GCM) 10K type strain sequencing project: providing services to taxonomists for standard genome sequencing and annotation.</title>
        <authorList>
            <consortium name="The Broad Institute Genomics Platform"/>
            <consortium name="The Broad Institute Genome Sequencing Center for Infectious Disease"/>
            <person name="Wu L."/>
            <person name="Ma J."/>
        </authorList>
    </citation>
    <scope>NUCLEOTIDE SEQUENCE [LARGE SCALE GENOMIC DNA]</scope>
    <source>
        <strain evidence="3">JCM 30846</strain>
    </source>
</reference>
<feature type="region of interest" description="Disordered" evidence="1">
    <location>
        <begin position="90"/>
        <end position="112"/>
    </location>
</feature>
<proteinExistence type="predicted"/>
<evidence type="ECO:0000313" key="3">
    <source>
        <dbReference type="Proteomes" id="UP001499884"/>
    </source>
</evidence>
<dbReference type="RefSeq" id="WP_345645754.1">
    <property type="nucleotide sequence ID" value="NZ_BAABEP010000014.1"/>
</dbReference>
<dbReference type="Proteomes" id="UP001499884">
    <property type="component" value="Unassembled WGS sequence"/>
</dbReference>